<sequence>MSLFGLIGLATTFITSTGWANLSANMDPPAGISLRGFESYLKVQKILSEAVAVIRGIAMDLTEEGCQMLSAQRLCGTGLCVRFLQQRNEMIYLINLREKRTGWPMLTMKENLYKEWQKIDRENGDRDMPVAI</sequence>
<keyword evidence="1" id="KW-0732">Signal</keyword>
<evidence type="ECO:0000313" key="2">
    <source>
        <dbReference type="EMBL" id="KAG9247968.1"/>
    </source>
</evidence>
<gene>
    <name evidence="2" type="ORF">BJ878DRAFT_476917</name>
</gene>
<proteinExistence type="predicted"/>
<keyword evidence="3" id="KW-1185">Reference proteome</keyword>
<name>A0A9P7ZAN7_9HELO</name>
<dbReference type="EMBL" id="MU253759">
    <property type="protein sequence ID" value="KAG9247968.1"/>
    <property type="molecule type" value="Genomic_DNA"/>
</dbReference>
<accession>A0A9P7ZAN7</accession>
<comment type="caution">
    <text evidence="2">The sequence shown here is derived from an EMBL/GenBank/DDBJ whole genome shotgun (WGS) entry which is preliminary data.</text>
</comment>
<organism evidence="2 3">
    <name type="scientific">Calycina marina</name>
    <dbReference type="NCBI Taxonomy" id="1763456"/>
    <lineage>
        <taxon>Eukaryota</taxon>
        <taxon>Fungi</taxon>
        <taxon>Dikarya</taxon>
        <taxon>Ascomycota</taxon>
        <taxon>Pezizomycotina</taxon>
        <taxon>Leotiomycetes</taxon>
        <taxon>Helotiales</taxon>
        <taxon>Pezizellaceae</taxon>
        <taxon>Calycina</taxon>
    </lineage>
</organism>
<evidence type="ECO:0008006" key="4">
    <source>
        <dbReference type="Google" id="ProtNLM"/>
    </source>
</evidence>
<evidence type="ECO:0000313" key="3">
    <source>
        <dbReference type="Proteomes" id="UP000887226"/>
    </source>
</evidence>
<evidence type="ECO:0000256" key="1">
    <source>
        <dbReference type="SAM" id="SignalP"/>
    </source>
</evidence>
<protein>
    <recommendedName>
        <fullName evidence="4">ATP synthase protein MI25</fullName>
    </recommendedName>
</protein>
<feature type="signal peptide" evidence="1">
    <location>
        <begin position="1"/>
        <end position="20"/>
    </location>
</feature>
<reference evidence="2" key="1">
    <citation type="journal article" date="2021" name="IMA Fungus">
        <title>Genomic characterization of three marine fungi, including Emericellopsis atlantica sp. nov. with signatures of a generalist lifestyle and marine biomass degradation.</title>
        <authorList>
            <person name="Hagestad O.C."/>
            <person name="Hou L."/>
            <person name="Andersen J.H."/>
            <person name="Hansen E.H."/>
            <person name="Altermark B."/>
            <person name="Li C."/>
            <person name="Kuhnert E."/>
            <person name="Cox R.J."/>
            <person name="Crous P.W."/>
            <person name="Spatafora J.W."/>
            <person name="Lail K."/>
            <person name="Amirebrahimi M."/>
            <person name="Lipzen A."/>
            <person name="Pangilinan J."/>
            <person name="Andreopoulos W."/>
            <person name="Hayes R.D."/>
            <person name="Ng V."/>
            <person name="Grigoriev I.V."/>
            <person name="Jackson S.A."/>
            <person name="Sutton T.D.S."/>
            <person name="Dobson A.D.W."/>
            <person name="Rama T."/>
        </authorList>
    </citation>
    <scope>NUCLEOTIDE SEQUENCE</scope>
    <source>
        <strain evidence="2">TRa3180A</strain>
    </source>
</reference>
<dbReference type="AlphaFoldDB" id="A0A9P7ZAN7"/>
<dbReference type="OrthoDB" id="5319341at2759"/>
<dbReference type="Proteomes" id="UP000887226">
    <property type="component" value="Unassembled WGS sequence"/>
</dbReference>
<feature type="chain" id="PRO_5040387303" description="ATP synthase protein MI25" evidence="1">
    <location>
        <begin position="21"/>
        <end position="132"/>
    </location>
</feature>